<dbReference type="InterPro" id="IPR005112">
    <property type="entry name" value="dDENN_dom"/>
</dbReference>
<dbReference type="PANTHER" id="PTHR12296">
    <property type="entry name" value="DENN DOMAIN-CONTAINING PROTEIN 4"/>
    <property type="match status" value="1"/>
</dbReference>
<feature type="region of interest" description="Disordered" evidence="3">
    <location>
        <begin position="1035"/>
        <end position="1064"/>
    </location>
</feature>
<dbReference type="InterPro" id="IPR051696">
    <property type="entry name" value="DENN_Domain_GEFs"/>
</dbReference>
<name>A0A811KUU8_9BILA</name>
<dbReference type="EMBL" id="CAJFDH010000004">
    <property type="protein sequence ID" value="CAD5218783.1"/>
    <property type="molecule type" value="Genomic_DNA"/>
</dbReference>
<dbReference type="InterPro" id="IPR043153">
    <property type="entry name" value="DENN_C"/>
</dbReference>
<evidence type="ECO:0008006" key="8">
    <source>
        <dbReference type="Google" id="ProtNLM"/>
    </source>
</evidence>
<keyword evidence="1" id="KW-0344">Guanine-nucleotide releasing factor</keyword>
<dbReference type="Gene3D" id="2.100.10.50">
    <property type="match status" value="1"/>
</dbReference>
<dbReference type="SMART" id="SM00800">
    <property type="entry name" value="uDENN"/>
    <property type="match status" value="1"/>
</dbReference>
<feature type="repeat" description="PPR" evidence="2">
    <location>
        <begin position="802"/>
        <end position="836"/>
    </location>
</feature>
<dbReference type="SMART" id="SM00799">
    <property type="entry name" value="DENN"/>
    <property type="match status" value="1"/>
</dbReference>
<accession>A0A811KUU8</accession>
<evidence type="ECO:0000256" key="3">
    <source>
        <dbReference type="SAM" id="MobiDB-lite"/>
    </source>
</evidence>
<dbReference type="PROSITE" id="PS51375">
    <property type="entry name" value="PPR"/>
    <property type="match status" value="1"/>
</dbReference>
<dbReference type="OrthoDB" id="75250at2759"/>
<dbReference type="EMBL" id="CAJFCW020000004">
    <property type="protein sequence ID" value="CAG9111698.1"/>
    <property type="molecule type" value="Genomic_DNA"/>
</dbReference>
<comment type="caution">
    <text evidence="6">The sequence shown here is derived from an EMBL/GenBank/DDBJ whole genome shotgun (WGS) entry which is preliminary data.</text>
</comment>
<dbReference type="Proteomes" id="UP000614601">
    <property type="component" value="Unassembled WGS sequence"/>
</dbReference>
<evidence type="ECO:0000256" key="2">
    <source>
        <dbReference type="PROSITE-ProRule" id="PRU00708"/>
    </source>
</evidence>
<reference evidence="6" key="1">
    <citation type="submission" date="2020-09" db="EMBL/GenBank/DDBJ databases">
        <authorList>
            <person name="Kikuchi T."/>
        </authorList>
    </citation>
    <scope>NUCLEOTIDE SEQUENCE</scope>
    <source>
        <strain evidence="6">SH1</strain>
    </source>
</reference>
<dbReference type="Pfam" id="PF03456">
    <property type="entry name" value="uDENN"/>
    <property type="match status" value="1"/>
</dbReference>
<evidence type="ECO:0000313" key="6">
    <source>
        <dbReference type="EMBL" id="CAD5218783.1"/>
    </source>
</evidence>
<feature type="domain" description="UDENN" evidence="4">
    <location>
        <begin position="191"/>
        <end position="634"/>
    </location>
</feature>
<dbReference type="PANTHER" id="PTHR12296:SF30">
    <property type="entry name" value="DENN DOMAIN-CONTAINING PROTEIN CRAG"/>
    <property type="match status" value="1"/>
</dbReference>
<dbReference type="InterPro" id="IPR037516">
    <property type="entry name" value="Tripartite_DENN"/>
</dbReference>
<gene>
    <name evidence="6" type="ORF">BOKJ2_LOCUS7993</name>
</gene>
<dbReference type="Gene3D" id="3.40.50.11500">
    <property type="match status" value="1"/>
</dbReference>
<dbReference type="InterPro" id="IPR002885">
    <property type="entry name" value="PPR_rpt"/>
</dbReference>
<evidence type="ECO:0000259" key="4">
    <source>
        <dbReference type="PROSITE" id="PS50211"/>
    </source>
</evidence>
<evidence type="ECO:0000313" key="7">
    <source>
        <dbReference type="Proteomes" id="UP000614601"/>
    </source>
</evidence>
<dbReference type="Proteomes" id="UP000783686">
    <property type="component" value="Unassembled WGS sequence"/>
</dbReference>
<protein>
    <recommendedName>
        <fullName evidence="8">UDENN domain-containing protein</fullName>
    </recommendedName>
</protein>
<dbReference type="Pfam" id="PF02141">
    <property type="entry name" value="DENN"/>
    <property type="match status" value="1"/>
</dbReference>
<sequence length="1374" mass="155785">MDEGSGDERRLFEHFIVAGLADGADELTKVSHECGNKAPEQVAPIIDITVIFPSLGETVPKGYECIETTPSGHPADLNHGSFRTNSAFLCYRRGYNKPALVDIGILDESKHEKVKYDSTIIQHTHFGHSANVNNSSAGLFFTTRRSSENAPPHQLVITHICVILTSKGEVPPHTYFKIDKNLNKGMVGSGVYVCYKKAQSSSKRISYKPAILDCYPKVEDITNSIAQNVSMFCLPMGAVIESWAKGCSEPEKMFSTCVLTDEMGNKFYGASLTFYEKYTNELTETQLEKLELSSMIPEEESVEGQNSVSTEAKYYSSKAICIVSRYPFFEAFRKFLFFVNGMSRSGSYKLPIERYISHLMLEVPFPSPLRPRVLVQLNNELVPFESHDDSQVPLSGATFVESLRYLGVESILYAMLLALLEQKILVHSLRPWLLTSVSETLCAMMFPFHWQCPYIPQCPLDLAGVLHAPLPFIAGVHSRYFDLYEDPPEDVTCFDLDTQTISNSYVRKTVKLNMLPKKPLKKLRQALEKLLIELQNNEQKLRGDSDYKKKLDLNIREEFLRFMCHLMINYNDYLKPITTSPKTVNATDMSVLFDLDGFLKSRDKNSYDFYKRLSETQCFIRFVEERSFISDKNVYNVFFDDCAERVKQQDVQVPLLDYDSYLSNHTIVVPPPEVFTEYRDFYTYHGFPSQFNELLFETDTIKEKKKDSVTQTLVKETSTGAETQPFAFCRCKQESRITTTDLTALLEQSEIFWPRSLLFFAYSLWFLQLPALVSVSRNKFKMLLLAVRILSRMEKCGLHFFDQLSYRTLIRLCGEYKYPALAVDVLQKMRRIGIPLNAITYGTYHWAVMQGEWPSEAQMKAHEAWRRLRLRLEGAVRFNYFGRNSIYAFKRHMAQQDDTSSVASGHSRNELNVGSAVSGSLSNQSLSSAINFSESDKTTNSSVFNENVEPAKMPDEDPLGAGNGALKRDASEGAISEMLSPTRQQFIKEHSVSPFSKELDDLDRKMSQERKKSFKLGGSWLKGLTTSPMINRLMKSSGSDATEKPKSHSMGGHGKLESSNGAMTMSPSLHSLVSQFKKQAIKGYDGVVQHSSVMLKKSGLNSLMSDSKHHKNHYKDVLSAMSSSEENLDAIDLDNRDLLYQLERGTSGDILSLDFWMKDALPEVVTSSNQLCSNSNKDPLDVVLSSASKCPSCENIIYDEELMYGWNLGSVNMNSTCPFCSTSFSPSLKVVVEKRPLEKLAASWYMPFIFNFVGREGKEDTEDEELANGLTLSVPFLSPIVLRKELEALLMSDSQVFSRPSLRVSHPVIFWNQLYYCRRLDLPSHIYAWISPQVHIRCIYDIPDLHLPQLAPIYFSRDEPAGWLRMLRLVGGGN</sequence>
<evidence type="ECO:0000259" key="5">
    <source>
        <dbReference type="PROSITE" id="PS51498"/>
    </source>
</evidence>
<dbReference type="GO" id="GO:0032483">
    <property type="term" value="P:regulation of Rab protein signal transduction"/>
    <property type="evidence" value="ECO:0007669"/>
    <property type="project" value="TreeGrafter"/>
</dbReference>
<organism evidence="6 7">
    <name type="scientific">Bursaphelenchus okinawaensis</name>
    <dbReference type="NCBI Taxonomy" id="465554"/>
    <lineage>
        <taxon>Eukaryota</taxon>
        <taxon>Metazoa</taxon>
        <taxon>Ecdysozoa</taxon>
        <taxon>Nematoda</taxon>
        <taxon>Chromadorea</taxon>
        <taxon>Rhabditida</taxon>
        <taxon>Tylenchina</taxon>
        <taxon>Tylenchomorpha</taxon>
        <taxon>Aphelenchoidea</taxon>
        <taxon>Aphelenchoididae</taxon>
        <taxon>Bursaphelenchus</taxon>
    </lineage>
</organism>
<dbReference type="InterPro" id="IPR011990">
    <property type="entry name" value="TPR-like_helical_dom_sf"/>
</dbReference>
<dbReference type="GO" id="GO:0031410">
    <property type="term" value="C:cytoplasmic vesicle"/>
    <property type="evidence" value="ECO:0007669"/>
    <property type="project" value="TreeGrafter"/>
</dbReference>
<dbReference type="InterPro" id="IPR005113">
    <property type="entry name" value="uDENN_dom"/>
</dbReference>
<dbReference type="Gene3D" id="1.25.40.10">
    <property type="entry name" value="Tetratricopeptide repeat domain"/>
    <property type="match status" value="1"/>
</dbReference>
<dbReference type="InterPro" id="IPR001194">
    <property type="entry name" value="cDENN_dom"/>
</dbReference>
<evidence type="ECO:0000256" key="1">
    <source>
        <dbReference type="ARBA" id="ARBA00022658"/>
    </source>
</evidence>
<dbReference type="PROSITE" id="PS51498">
    <property type="entry name" value="MABP"/>
    <property type="match status" value="1"/>
</dbReference>
<dbReference type="PROSITE" id="PS50211">
    <property type="entry name" value="DENN"/>
    <property type="match status" value="1"/>
</dbReference>
<dbReference type="Pfam" id="PF03455">
    <property type="entry name" value="dDENN"/>
    <property type="match status" value="1"/>
</dbReference>
<dbReference type="GO" id="GO:0005085">
    <property type="term" value="F:guanyl-nucleotide exchange factor activity"/>
    <property type="evidence" value="ECO:0007669"/>
    <property type="project" value="UniProtKB-KW"/>
</dbReference>
<proteinExistence type="predicted"/>
<dbReference type="SMART" id="SM00801">
    <property type="entry name" value="dDENN"/>
    <property type="match status" value="1"/>
</dbReference>
<feature type="domain" description="MABP" evidence="5">
    <location>
        <begin position="42"/>
        <end position="199"/>
    </location>
</feature>
<keyword evidence="7" id="KW-1185">Reference proteome</keyword>
<dbReference type="InterPro" id="IPR023341">
    <property type="entry name" value="MABP"/>
</dbReference>